<organism evidence="4 5">
    <name type="scientific">Cerrena zonata</name>
    <dbReference type="NCBI Taxonomy" id="2478898"/>
    <lineage>
        <taxon>Eukaryota</taxon>
        <taxon>Fungi</taxon>
        <taxon>Dikarya</taxon>
        <taxon>Basidiomycota</taxon>
        <taxon>Agaricomycotina</taxon>
        <taxon>Agaricomycetes</taxon>
        <taxon>Polyporales</taxon>
        <taxon>Cerrenaceae</taxon>
        <taxon>Cerrena</taxon>
    </lineage>
</organism>
<feature type="region of interest" description="Disordered" evidence="1">
    <location>
        <begin position="317"/>
        <end position="361"/>
    </location>
</feature>
<dbReference type="Pfam" id="PF20152">
    <property type="entry name" value="DUF6534"/>
    <property type="match status" value="1"/>
</dbReference>
<keyword evidence="5" id="KW-1185">Reference proteome</keyword>
<feature type="transmembrane region" description="Helical" evidence="2">
    <location>
        <begin position="91"/>
        <end position="114"/>
    </location>
</feature>
<evidence type="ECO:0000256" key="1">
    <source>
        <dbReference type="SAM" id="MobiDB-lite"/>
    </source>
</evidence>
<dbReference type="InterPro" id="IPR045339">
    <property type="entry name" value="DUF6534"/>
</dbReference>
<keyword evidence="2" id="KW-0812">Transmembrane</keyword>
<sequence>MSAPPGLPPIPPIIAQLTGPLLLGHFFNWGLFGALTVQTYIYYLAFPYDRLLPKCIVGFTFVIELLQTVLATKDAFRNFGTGWGNMADLDAVGLLWFSVPVLGSIISCAAQLFYAWRVRILGRNNWIVAIIVVLSFVQCGAGIYSGGLAHVVGRFSEVQKRGYINTCIWLGGTALCDVIIAASMIFYLHKSKTGFYMTSTLLTRFIRLTVETGLTCATFAILDLALFLAFQENNYHLAPSIALSKLYSNSLLVVFNARVTIVAGRNPPQTNEMSTLGAITASQFSTTVVTRRHSATHYDPKNQSIPIAINVSQHKECESDGTSGRDSYAMGEMNKPGRTSHDENETAENSVMNIGGIMSVV</sequence>
<evidence type="ECO:0000259" key="3">
    <source>
        <dbReference type="Pfam" id="PF20152"/>
    </source>
</evidence>
<reference evidence="4 5" key="1">
    <citation type="submission" date="2022-09" db="EMBL/GenBank/DDBJ databases">
        <authorList>
            <person name="Palmer J.M."/>
        </authorList>
    </citation>
    <scope>NUCLEOTIDE SEQUENCE [LARGE SCALE GENOMIC DNA]</scope>
    <source>
        <strain evidence="4 5">DSM 7382</strain>
    </source>
</reference>
<gene>
    <name evidence="4" type="ORF">QCA50_007461</name>
</gene>
<evidence type="ECO:0000313" key="5">
    <source>
        <dbReference type="Proteomes" id="UP001385951"/>
    </source>
</evidence>
<feature type="transmembrane region" description="Helical" evidence="2">
    <location>
        <begin position="168"/>
        <end position="188"/>
    </location>
</feature>
<dbReference type="PANTHER" id="PTHR40465:SF1">
    <property type="entry name" value="DUF6534 DOMAIN-CONTAINING PROTEIN"/>
    <property type="match status" value="1"/>
</dbReference>
<dbReference type="PANTHER" id="PTHR40465">
    <property type="entry name" value="CHROMOSOME 1, WHOLE GENOME SHOTGUN SEQUENCE"/>
    <property type="match status" value="1"/>
</dbReference>
<evidence type="ECO:0000256" key="2">
    <source>
        <dbReference type="SAM" id="Phobius"/>
    </source>
</evidence>
<keyword evidence="2" id="KW-0472">Membrane</keyword>
<feature type="transmembrane region" description="Helical" evidence="2">
    <location>
        <begin position="26"/>
        <end position="44"/>
    </location>
</feature>
<feature type="transmembrane region" description="Helical" evidence="2">
    <location>
        <begin position="126"/>
        <end position="148"/>
    </location>
</feature>
<dbReference type="Proteomes" id="UP001385951">
    <property type="component" value="Unassembled WGS sequence"/>
</dbReference>
<protein>
    <recommendedName>
        <fullName evidence="3">DUF6534 domain-containing protein</fullName>
    </recommendedName>
</protein>
<dbReference type="AlphaFoldDB" id="A0AAW0GA18"/>
<evidence type="ECO:0000313" key="4">
    <source>
        <dbReference type="EMBL" id="KAK7689666.1"/>
    </source>
</evidence>
<feature type="transmembrane region" description="Helical" evidence="2">
    <location>
        <begin position="208"/>
        <end position="230"/>
    </location>
</feature>
<dbReference type="EMBL" id="JASBNA010000008">
    <property type="protein sequence ID" value="KAK7689666.1"/>
    <property type="molecule type" value="Genomic_DNA"/>
</dbReference>
<accession>A0AAW0GA18</accession>
<feature type="transmembrane region" description="Helical" evidence="2">
    <location>
        <begin position="51"/>
        <end position="71"/>
    </location>
</feature>
<name>A0AAW0GA18_9APHY</name>
<proteinExistence type="predicted"/>
<feature type="domain" description="DUF6534" evidence="3">
    <location>
        <begin position="174"/>
        <end position="259"/>
    </location>
</feature>
<comment type="caution">
    <text evidence="4">The sequence shown here is derived from an EMBL/GenBank/DDBJ whole genome shotgun (WGS) entry which is preliminary data.</text>
</comment>
<keyword evidence="2" id="KW-1133">Transmembrane helix</keyword>